<protein>
    <submittedName>
        <fullName evidence="2">ImmA/IrrE family metallo-endopeptidase</fullName>
    </submittedName>
</protein>
<dbReference type="Pfam" id="PF06114">
    <property type="entry name" value="Peptidase_M78"/>
    <property type="match status" value="1"/>
</dbReference>
<sequence>MLEEHTRRDIEKVAEEILSGSKCLGVFPTPVDKIISFSELSVNNDLSLSRIHSNYIKQADDKLFSALAKIRGILDREEKVIYLDLDLSDSKRNFVKLHEVGHEVLPWQKNLHEFMDDDVSLSEQTNEEFEAEANFFASATLFQLDRFEAEMSKIGFGMKAPMALAKKFGASVHASLRRFVESNKKRCGLIVLENVSPQGSIVRCSLRDIFLSSTFRSEFGEIHVPQELGYKWAFVKDYYFQKKYHERGSIEIISLEGESIDCAYHFFNNSFNAFVLFFPRGENRSKI</sequence>
<evidence type="ECO:0000313" key="2">
    <source>
        <dbReference type="EMBL" id="MBD1398841.1"/>
    </source>
</evidence>
<dbReference type="EMBL" id="JACXAJ010000011">
    <property type="protein sequence ID" value="MBD1398841.1"/>
    <property type="molecule type" value="Genomic_DNA"/>
</dbReference>
<dbReference type="Proteomes" id="UP000625551">
    <property type="component" value="Unassembled WGS sequence"/>
</dbReference>
<proteinExistence type="predicted"/>
<comment type="caution">
    <text evidence="2">The sequence shown here is derived from an EMBL/GenBank/DDBJ whole genome shotgun (WGS) entry which is preliminary data.</text>
</comment>
<feature type="domain" description="IrrE N-terminal-like" evidence="1">
    <location>
        <begin position="75"/>
        <end position="178"/>
    </location>
</feature>
<evidence type="ECO:0000313" key="3">
    <source>
        <dbReference type="Proteomes" id="UP000625551"/>
    </source>
</evidence>
<dbReference type="RefSeq" id="WP_191184973.1">
    <property type="nucleotide sequence ID" value="NZ_JACXAJ010000011.1"/>
</dbReference>
<keyword evidence="3" id="KW-1185">Reference proteome</keyword>
<reference evidence="2 3" key="1">
    <citation type="submission" date="2020-09" db="EMBL/GenBank/DDBJ databases">
        <title>Genome sequencing and assembly of Pontibacter sp.</title>
        <authorList>
            <person name="Chhetri G."/>
        </authorList>
    </citation>
    <scope>NUCLEOTIDE SEQUENCE [LARGE SCALE GENOMIC DNA]</scope>
    <source>
        <strain evidence="2 3">JH31</strain>
    </source>
</reference>
<gene>
    <name evidence="2" type="ORF">H9Q13_16840</name>
</gene>
<dbReference type="InterPro" id="IPR010359">
    <property type="entry name" value="IrrE_HExxH"/>
</dbReference>
<dbReference type="Gene3D" id="1.10.10.2910">
    <property type="match status" value="1"/>
</dbReference>
<accession>A0ABR7XKM2</accession>
<name>A0ABR7XKM2_9BACT</name>
<organism evidence="2 3">
    <name type="scientific">Pontibacter aquaedesilientis</name>
    <dbReference type="NCBI Taxonomy" id="2766980"/>
    <lineage>
        <taxon>Bacteria</taxon>
        <taxon>Pseudomonadati</taxon>
        <taxon>Bacteroidota</taxon>
        <taxon>Cytophagia</taxon>
        <taxon>Cytophagales</taxon>
        <taxon>Hymenobacteraceae</taxon>
        <taxon>Pontibacter</taxon>
    </lineage>
</organism>
<evidence type="ECO:0000259" key="1">
    <source>
        <dbReference type="Pfam" id="PF06114"/>
    </source>
</evidence>